<evidence type="ECO:0000313" key="5">
    <source>
        <dbReference type="Proteomes" id="UP000002742"/>
    </source>
</evidence>
<sequence length="270" mass="29706">MNLIQLLTQQFESVKSSPRKSPAYGLSFVAVLALLMTACVTQSQQANDNGASKARARAHSDLGSVYLQQRNLEVALDEFTIATKIDPSSAMAYNGLGMVHSALGQDALAEASFKQAVQIEPNNSESHNNFGNFLCSRGRVDESIKEFMAAVKNPLYATPAIAYTNAGVCSLRKQDVRNAEVYFQRALQLEPLLHSAAYQLALIQFNRNDVANARNTLQNAMLSRPGPELLWLSVRVARLLGNHDDESSYALELRRQYPDSEQAKLLQSGN</sequence>
<dbReference type="InterPro" id="IPR013360">
    <property type="entry name" value="Pilus_4_PilW"/>
</dbReference>
<accession>C6WV25</accession>
<dbReference type="Gene3D" id="1.25.40.10">
    <property type="entry name" value="Tetratricopeptide repeat domain"/>
    <property type="match status" value="1"/>
</dbReference>
<dbReference type="EMBL" id="CP001672">
    <property type="protein sequence ID" value="ACT47774.1"/>
    <property type="molecule type" value="Genomic_DNA"/>
</dbReference>
<dbReference type="HOGENOM" id="CLU_003728_7_1_4"/>
<protein>
    <submittedName>
        <fullName evidence="4">Type IV pilus biogenesis/stability protein PilW</fullName>
    </submittedName>
</protein>
<dbReference type="AlphaFoldDB" id="C6WV25"/>
<dbReference type="SMART" id="SM00028">
    <property type="entry name" value="TPR"/>
    <property type="match status" value="4"/>
</dbReference>
<feature type="repeat" description="TPR" evidence="3">
    <location>
        <begin position="56"/>
        <end position="89"/>
    </location>
</feature>
<proteinExistence type="predicted"/>
<gene>
    <name evidence="4" type="ordered locus">Mmol_0865</name>
</gene>
<dbReference type="Pfam" id="PF13432">
    <property type="entry name" value="TPR_16"/>
    <property type="match status" value="2"/>
</dbReference>
<evidence type="ECO:0000256" key="1">
    <source>
        <dbReference type="ARBA" id="ARBA00022737"/>
    </source>
</evidence>
<organism evidence="4 5">
    <name type="scientific">Methylotenera mobilis (strain JLW8 / ATCC BAA-1282 / DSM 17540)</name>
    <dbReference type="NCBI Taxonomy" id="583345"/>
    <lineage>
        <taxon>Bacteria</taxon>
        <taxon>Pseudomonadati</taxon>
        <taxon>Pseudomonadota</taxon>
        <taxon>Betaproteobacteria</taxon>
        <taxon>Nitrosomonadales</taxon>
        <taxon>Methylophilaceae</taxon>
        <taxon>Methylotenera</taxon>
    </lineage>
</organism>
<evidence type="ECO:0000256" key="2">
    <source>
        <dbReference type="ARBA" id="ARBA00022803"/>
    </source>
</evidence>
<dbReference type="RefSeq" id="WP_015831810.1">
    <property type="nucleotide sequence ID" value="NC_012968.1"/>
</dbReference>
<keyword evidence="5" id="KW-1185">Reference proteome</keyword>
<dbReference type="PROSITE" id="PS50005">
    <property type="entry name" value="TPR"/>
    <property type="match status" value="3"/>
</dbReference>
<dbReference type="PANTHER" id="PTHR44858:SF1">
    <property type="entry name" value="UDP-N-ACETYLGLUCOSAMINE--PEPTIDE N-ACETYLGLUCOSAMINYLTRANSFERASE SPINDLY-RELATED"/>
    <property type="match status" value="1"/>
</dbReference>
<dbReference type="InterPro" id="IPR050498">
    <property type="entry name" value="Ycf3"/>
</dbReference>
<reference evidence="5" key="1">
    <citation type="submission" date="2009-07" db="EMBL/GenBank/DDBJ databases">
        <title>Complete sequence of Methylotenera mobilis JLW8.</title>
        <authorList>
            <consortium name="US DOE Joint Genome Institute"/>
            <person name="Lucas S."/>
            <person name="Copeland A."/>
            <person name="Lapidus A."/>
            <person name="Glavina del Rio T."/>
            <person name="Tice H."/>
            <person name="Bruce D."/>
            <person name="Goodwin L."/>
            <person name="Pitluck S."/>
            <person name="LaButti K.M."/>
            <person name="Clum A."/>
            <person name="Larimer F."/>
            <person name="Land M."/>
            <person name="Hauser L."/>
            <person name="Kyrpides N."/>
            <person name="Mikhailova N."/>
            <person name="Kayluzhnaya M."/>
            <person name="Chistoserdova L."/>
        </authorList>
    </citation>
    <scope>NUCLEOTIDE SEQUENCE [LARGE SCALE GENOMIC DNA]</scope>
    <source>
        <strain evidence="5">JLW8 / ATCC BAA-1282 / DSM 17540</strain>
    </source>
</reference>
<dbReference type="STRING" id="583345.Mmol_0865"/>
<dbReference type="PANTHER" id="PTHR44858">
    <property type="entry name" value="TETRATRICOPEPTIDE REPEAT PROTEIN 6"/>
    <property type="match status" value="1"/>
</dbReference>
<keyword evidence="2 3" id="KW-0802">TPR repeat</keyword>
<dbReference type="OrthoDB" id="9814042at2"/>
<dbReference type="InterPro" id="IPR011990">
    <property type="entry name" value="TPR-like_helical_dom_sf"/>
</dbReference>
<dbReference type="Proteomes" id="UP000002742">
    <property type="component" value="Chromosome"/>
</dbReference>
<reference evidence="4 5" key="2">
    <citation type="journal article" date="2011" name="J. Bacteriol.">
        <title>Genomes of three methylotrophs from a single niche uncover genetic and metabolic divergence of Methylophilaceae.</title>
        <authorList>
            <person name="Lapidus A."/>
            <person name="Clum A."/>
            <person name="Labutti K."/>
            <person name="Kaluzhnaya M.G."/>
            <person name="Lim S."/>
            <person name="Beck D.A."/>
            <person name="Glavina Del Rio T."/>
            <person name="Nolan M."/>
            <person name="Mavromatis K."/>
            <person name="Huntemann M."/>
            <person name="Lucas S."/>
            <person name="Lidstrom M.E."/>
            <person name="Ivanova N."/>
            <person name="Chistoserdova L."/>
        </authorList>
    </citation>
    <scope>NUCLEOTIDE SEQUENCE [LARGE SCALE GENOMIC DNA]</scope>
    <source>
        <strain evidence="5">JLW8 / ATCC BAA-1282 / DSM 17540</strain>
    </source>
</reference>
<feature type="repeat" description="TPR" evidence="3">
    <location>
        <begin position="160"/>
        <end position="193"/>
    </location>
</feature>
<dbReference type="eggNOG" id="COG3063">
    <property type="taxonomic scope" value="Bacteria"/>
</dbReference>
<dbReference type="NCBIfam" id="TIGR02521">
    <property type="entry name" value="type_IV_pilW"/>
    <property type="match status" value="1"/>
</dbReference>
<dbReference type="KEGG" id="mmb:Mmol_0865"/>
<dbReference type="SUPFAM" id="SSF48452">
    <property type="entry name" value="TPR-like"/>
    <property type="match status" value="1"/>
</dbReference>
<dbReference type="Pfam" id="PF13181">
    <property type="entry name" value="TPR_8"/>
    <property type="match status" value="1"/>
</dbReference>
<evidence type="ECO:0000313" key="4">
    <source>
        <dbReference type="EMBL" id="ACT47774.1"/>
    </source>
</evidence>
<name>C6WV25_METML</name>
<feature type="repeat" description="TPR" evidence="3">
    <location>
        <begin position="90"/>
        <end position="123"/>
    </location>
</feature>
<keyword evidence="1" id="KW-0677">Repeat</keyword>
<dbReference type="InterPro" id="IPR019734">
    <property type="entry name" value="TPR_rpt"/>
</dbReference>
<evidence type="ECO:0000256" key="3">
    <source>
        <dbReference type="PROSITE-ProRule" id="PRU00339"/>
    </source>
</evidence>